<keyword evidence="2" id="KW-1185">Reference proteome</keyword>
<sequence>MWRLLWAATSLAAADRMDPGWVEPGWRCAAHDRAAPCLDLSTCRRGAARRKAIVSVFDAHGDTSATLQGFVKHRERLAKRARAAGVDAIFVLPRRDLQNVPFPEANVNGMKKAGIDIRYSDWVVPPNLSKGVPVESGGCCGAREFLKFVPMGYDEYDAIMVVDNDYDLDDFGKFGPLFDCAADGHVITTRAPMSMVNGALLVVPPSRSLRDALLEALSTATVDYTGWNKTPWGPLHHKWDPRVQGFFYWFFYQQYDALADRRWRPAQVDPCVWNVQQHLVPMCRAELCGNRSLGSGHVDGLRKYRKGLC</sequence>
<dbReference type="EMBL" id="CAKKNE010000004">
    <property type="protein sequence ID" value="CAH0375267.1"/>
    <property type="molecule type" value="Genomic_DNA"/>
</dbReference>
<evidence type="ECO:0000313" key="2">
    <source>
        <dbReference type="Proteomes" id="UP000789595"/>
    </source>
</evidence>
<organism evidence="1 2">
    <name type="scientific">Pelagomonas calceolata</name>
    <dbReference type="NCBI Taxonomy" id="35677"/>
    <lineage>
        <taxon>Eukaryota</taxon>
        <taxon>Sar</taxon>
        <taxon>Stramenopiles</taxon>
        <taxon>Ochrophyta</taxon>
        <taxon>Pelagophyceae</taxon>
        <taxon>Pelagomonadales</taxon>
        <taxon>Pelagomonadaceae</taxon>
        <taxon>Pelagomonas</taxon>
    </lineage>
</organism>
<dbReference type="AlphaFoldDB" id="A0A8J2SWG6"/>
<protein>
    <submittedName>
        <fullName evidence="1">Uncharacterized protein</fullName>
    </submittedName>
</protein>
<comment type="caution">
    <text evidence="1">The sequence shown here is derived from an EMBL/GenBank/DDBJ whole genome shotgun (WGS) entry which is preliminary data.</text>
</comment>
<name>A0A8J2SWG6_9STRA</name>
<dbReference type="Proteomes" id="UP000789595">
    <property type="component" value="Unassembled WGS sequence"/>
</dbReference>
<proteinExistence type="predicted"/>
<gene>
    <name evidence="1" type="ORF">PECAL_4P25930</name>
</gene>
<evidence type="ECO:0000313" key="1">
    <source>
        <dbReference type="EMBL" id="CAH0375267.1"/>
    </source>
</evidence>
<accession>A0A8J2SWG6</accession>
<dbReference type="OrthoDB" id="10507849at2759"/>
<reference evidence="1" key="1">
    <citation type="submission" date="2021-11" db="EMBL/GenBank/DDBJ databases">
        <authorList>
            <consortium name="Genoscope - CEA"/>
            <person name="William W."/>
        </authorList>
    </citation>
    <scope>NUCLEOTIDE SEQUENCE</scope>
</reference>